<dbReference type="Pfam" id="PF01060">
    <property type="entry name" value="TTR-52"/>
    <property type="match status" value="1"/>
</dbReference>
<comment type="subcellular location">
    <subcellularLocation>
        <location evidence="1">Secreted</location>
    </subcellularLocation>
</comment>
<feature type="non-terminal residue" evidence="5">
    <location>
        <position position="101"/>
    </location>
</feature>
<dbReference type="Gene3D" id="2.60.40.3330">
    <property type="match status" value="1"/>
</dbReference>
<evidence type="ECO:0000256" key="2">
    <source>
        <dbReference type="ARBA" id="ARBA00010112"/>
    </source>
</evidence>
<evidence type="ECO:0000256" key="1">
    <source>
        <dbReference type="ARBA" id="ARBA00004613"/>
    </source>
</evidence>
<proteinExistence type="inferred from homology"/>
<feature type="non-terminal residue" evidence="5">
    <location>
        <position position="1"/>
    </location>
</feature>
<evidence type="ECO:0000313" key="6">
    <source>
        <dbReference type="Proteomes" id="UP001432322"/>
    </source>
</evidence>
<dbReference type="EMBL" id="BTSY01000007">
    <property type="protein sequence ID" value="GMT35833.1"/>
    <property type="molecule type" value="Genomic_DNA"/>
</dbReference>
<dbReference type="PANTHER" id="PTHR21700">
    <property type="entry name" value="TRANSTHYRETIN-LIKE FAMILY PROTEIN-RELATED"/>
    <property type="match status" value="1"/>
</dbReference>
<comment type="similarity">
    <text evidence="2">Belongs to the nematode transthyretin-like family.</text>
</comment>
<evidence type="ECO:0000256" key="3">
    <source>
        <dbReference type="ARBA" id="ARBA00022525"/>
    </source>
</evidence>
<evidence type="ECO:0000313" key="5">
    <source>
        <dbReference type="EMBL" id="GMT35833.1"/>
    </source>
</evidence>
<dbReference type="AlphaFoldDB" id="A0AAV5X036"/>
<dbReference type="InterPro" id="IPR001534">
    <property type="entry name" value="Transthyretin-like"/>
</dbReference>
<accession>A0AAV5X036</accession>
<keyword evidence="6" id="KW-1185">Reference proteome</keyword>
<name>A0AAV5X036_9BILA</name>
<dbReference type="GO" id="GO:0005576">
    <property type="term" value="C:extracellular region"/>
    <property type="evidence" value="ECO:0007669"/>
    <property type="project" value="UniProtKB-SubCell"/>
</dbReference>
<keyword evidence="4" id="KW-0732">Signal</keyword>
<dbReference type="Proteomes" id="UP001432322">
    <property type="component" value="Unassembled WGS sequence"/>
</dbReference>
<dbReference type="GO" id="GO:0009986">
    <property type="term" value="C:cell surface"/>
    <property type="evidence" value="ECO:0007669"/>
    <property type="project" value="InterPro"/>
</dbReference>
<gene>
    <name evidence="5" type="ORF">PFISCL1PPCAC_27130</name>
</gene>
<dbReference type="InterPro" id="IPR038479">
    <property type="entry name" value="Transthyretin-like_sf"/>
</dbReference>
<evidence type="ECO:0000256" key="4">
    <source>
        <dbReference type="ARBA" id="ARBA00022729"/>
    </source>
</evidence>
<reference evidence="5" key="1">
    <citation type="submission" date="2023-10" db="EMBL/GenBank/DDBJ databases">
        <title>Genome assembly of Pristionchus species.</title>
        <authorList>
            <person name="Yoshida K."/>
            <person name="Sommer R.J."/>
        </authorList>
    </citation>
    <scope>NUCLEOTIDE SEQUENCE</scope>
    <source>
        <strain evidence="5">RS5133</strain>
    </source>
</reference>
<dbReference type="PANTHER" id="PTHR21700:SF30">
    <property type="entry name" value="TRANSTHYRETIN-LIKE FAMILY PROTEIN"/>
    <property type="match status" value="1"/>
</dbReference>
<sequence>YCKDEAMRDVKVELMERDVGEVFAGPLDPNEYIGHVHTNSHGRFTISGVAEELSKIEPYIRITHNCATEKRCVRILEIDIPDSFINAKPWHMEPLELSKTR</sequence>
<organism evidence="5 6">
    <name type="scientific">Pristionchus fissidentatus</name>
    <dbReference type="NCBI Taxonomy" id="1538716"/>
    <lineage>
        <taxon>Eukaryota</taxon>
        <taxon>Metazoa</taxon>
        <taxon>Ecdysozoa</taxon>
        <taxon>Nematoda</taxon>
        <taxon>Chromadorea</taxon>
        <taxon>Rhabditida</taxon>
        <taxon>Rhabditina</taxon>
        <taxon>Diplogasteromorpha</taxon>
        <taxon>Diplogasteroidea</taxon>
        <taxon>Neodiplogasteridae</taxon>
        <taxon>Pristionchus</taxon>
    </lineage>
</organism>
<comment type="caution">
    <text evidence="5">The sequence shown here is derived from an EMBL/GenBank/DDBJ whole genome shotgun (WGS) entry which is preliminary data.</text>
</comment>
<protein>
    <submittedName>
        <fullName evidence="5">Uncharacterized protein</fullName>
    </submittedName>
</protein>
<keyword evidence="3" id="KW-0964">Secreted</keyword>